<dbReference type="EMBL" id="MT143964">
    <property type="protein sequence ID" value="QJH93291.1"/>
    <property type="molecule type" value="Genomic_DNA"/>
</dbReference>
<gene>
    <name evidence="1" type="ORF">MM171B04282_0003</name>
</gene>
<name>A0A6M3X6F0_9ZZZZ</name>
<sequence length="53" mass="6194">MKCSDKNCENEAVGFRQVPGFIFLGLCRKHLDEFVKKQNDEIKKCMEDREASK</sequence>
<dbReference type="AlphaFoldDB" id="A0A6M3X6F0"/>
<organism evidence="1">
    <name type="scientific">viral metagenome</name>
    <dbReference type="NCBI Taxonomy" id="1070528"/>
    <lineage>
        <taxon>unclassified sequences</taxon>
        <taxon>metagenomes</taxon>
        <taxon>organismal metagenomes</taxon>
    </lineage>
</organism>
<proteinExistence type="predicted"/>
<accession>A0A6M3X6F0</accession>
<reference evidence="1" key="1">
    <citation type="submission" date="2020-03" db="EMBL/GenBank/DDBJ databases">
        <title>The deep terrestrial virosphere.</title>
        <authorList>
            <person name="Holmfeldt K."/>
            <person name="Nilsson E."/>
            <person name="Simone D."/>
            <person name="Lopez-Fernandez M."/>
            <person name="Wu X."/>
            <person name="de Brujin I."/>
            <person name="Lundin D."/>
            <person name="Andersson A."/>
            <person name="Bertilsson S."/>
            <person name="Dopson M."/>
        </authorList>
    </citation>
    <scope>NUCLEOTIDE SEQUENCE</scope>
    <source>
        <strain evidence="1">MM171B04282</strain>
    </source>
</reference>
<evidence type="ECO:0000313" key="1">
    <source>
        <dbReference type="EMBL" id="QJH93291.1"/>
    </source>
</evidence>
<protein>
    <submittedName>
        <fullName evidence="1">Uncharacterized protein</fullName>
    </submittedName>
</protein>